<organism evidence="1">
    <name type="scientific">viral metagenome</name>
    <dbReference type="NCBI Taxonomy" id="1070528"/>
    <lineage>
        <taxon>unclassified sequences</taxon>
        <taxon>metagenomes</taxon>
        <taxon>organismal metagenomes</taxon>
    </lineage>
</organism>
<proteinExistence type="predicted"/>
<reference evidence="1" key="1">
    <citation type="journal article" date="2020" name="Nature">
        <title>Giant virus diversity and host interactions through global metagenomics.</title>
        <authorList>
            <person name="Schulz F."/>
            <person name="Roux S."/>
            <person name="Paez-Espino D."/>
            <person name="Jungbluth S."/>
            <person name="Walsh D.A."/>
            <person name="Denef V.J."/>
            <person name="McMahon K.D."/>
            <person name="Konstantinidis K.T."/>
            <person name="Eloe-Fadrosh E.A."/>
            <person name="Kyrpides N.C."/>
            <person name="Woyke T."/>
        </authorList>
    </citation>
    <scope>NUCLEOTIDE SEQUENCE</scope>
    <source>
        <strain evidence="1">GVMAG-M-3300023179-4</strain>
    </source>
</reference>
<protein>
    <submittedName>
        <fullName evidence="1">Uncharacterized protein</fullName>
    </submittedName>
</protein>
<name>A0A6C0H126_9ZZZZ</name>
<dbReference type="AlphaFoldDB" id="A0A6C0H126"/>
<dbReference type="EMBL" id="MN739838">
    <property type="protein sequence ID" value="QHT74139.1"/>
    <property type="molecule type" value="Genomic_DNA"/>
</dbReference>
<sequence>MSFSAKNLYPEQRKKLKFIDTKFNYDNLQKDTKSGKLQKIPDTVLSTIGMYTMTKNNQESNVPVETELKYGIHDPKKLQEMVLDTGRYAPIEFNKLTDGGHVMLNAKYDKLTVLQDFDDSVKNAGQIFTFKSATRKNNLDYSEYLVPPLKTYGRGIGNFETLNDTYLGDEARTDNYNIKGFEFRREQELPIDYYVVNRDDLPFPKQGIDTRYLNYKNARSKNVIKS</sequence>
<evidence type="ECO:0000313" key="1">
    <source>
        <dbReference type="EMBL" id="QHT74139.1"/>
    </source>
</evidence>
<accession>A0A6C0H126</accession>